<dbReference type="InterPro" id="IPR017452">
    <property type="entry name" value="GPCR_Rhodpsn_7TM"/>
</dbReference>
<evidence type="ECO:0000256" key="1">
    <source>
        <dbReference type="ARBA" id="ARBA00004370"/>
    </source>
</evidence>
<dbReference type="InParanoid" id="B3RMX0"/>
<organism evidence="7 8">
    <name type="scientific">Trichoplax adhaerens</name>
    <name type="common">Trichoplax reptans</name>
    <dbReference type="NCBI Taxonomy" id="10228"/>
    <lineage>
        <taxon>Eukaryota</taxon>
        <taxon>Metazoa</taxon>
        <taxon>Placozoa</taxon>
        <taxon>Uniplacotomia</taxon>
        <taxon>Trichoplacea</taxon>
        <taxon>Trichoplacidae</taxon>
        <taxon>Trichoplax</taxon>
    </lineage>
</organism>
<dbReference type="GO" id="GO:0004930">
    <property type="term" value="F:G protein-coupled receptor activity"/>
    <property type="evidence" value="ECO:0007669"/>
    <property type="project" value="InterPro"/>
</dbReference>
<accession>B3RMX0</accession>
<evidence type="ECO:0000313" key="7">
    <source>
        <dbReference type="EMBL" id="EDV27348.1"/>
    </source>
</evidence>
<dbReference type="PhylomeDB" id="B3RMX0"/>
<feature type="non-terminal residue" evidence="7">
    <location>
        <position position="1"/>
    </location>
</feature>
<dbReference type="InterPro" id="IPR000276">
    <property type="entry name" value="GPCR_Rhodpsn"/>
</dbReference>
<evidence type="ECO:0000313" key="8">
    <source>
        <dbReference type="Proteomes" id="UP000009022"/>
    </source>
</evidence>
<keyword evidence="4 5" id="KW-0472">Membrane</keyword>
<reference evidence="7 8" key="1">
    <citation type="journal article" date="2008" name="Nature">
        <title>The Trichoplax genome and the nature of placozoans.</title>
        <authorList>
            <person name="Srivastava M."/>
            <person name="Begovic E."/>
            <person name="Chapman J."/>
            <person name="Putnam N.H."/>
            <person name="Hellsten U."/>
            <person name="Kawashima T."/>
            <person name="Kuo A."/>
            <person name="Mitros T."/>
            <person name="Salamov A."/>
            <person name="Carpenter M.L."/>
            <person name="Signorovitch A.Y."/>
            <person name="Moreno M.A."/>
            <person name="Kamm K."/>
            <person name="Grimwood J."/>
            <person name="Schmutz J."/>
            <person name="Shapiro H."/>
            <person name="Grigoriev I.V."/>
            <person name="Buss L.W."/>
            <person name="Schierwater B."/>
            <person name="Dellaporta S.L."/>
            <person name="Rokhsar D.S."/>
        </authorList>
    </citation>
    <scope>NUCLEOTIDE SEQUENCE [LARGE SCALE GENOMIC DNA]</scope>
    <source>
        <strain evidence="7 8">Grell-BS-1999</strain>
    </source>
</reference>
<dbReference type="Gene3D" id="1.20.1070.10">
    <property type="entry name" value="Rhodopsin 7-helix transmembrane proteins"/>
    <property type="match status" value="1"/>
</dbReference>
<keyword evidence="3 5" id="KW-1133">Transmembrane helix</keyword>
<dbReference type="KEGG" id="tad:TRIADDRAFT_8380"/>
<dbReference type="PANTHER" id="PTHR45698:SF1">
    <property type="entry name" value="TRACE AMINE-ASSOCIATED RECEPTOR 13C-LIKE"/>
    <property type="match status" value="1"/>
</dbReference>
<dbReference type="PANTHER" id="PTHR45698">
    <property type="entry name" value="TRACE AMINE-ASSOCIATED RECEPTOR 19N-RELATED"/>
    <property type="match status" value="1"/>
</dbReference>
<feature type="transmembrane region" description="Helical" evidence="5">
    <location>
        <begin position="79"/>
        <end position="102"/>
    </location>
</feature>
<dbReference type="GO" id="GO:0016020">
    <property type="term" value="C:membrane"/>
    <property type="evidence" value="ECO:0007669"/>
    <property type="project" value="UniProtKB-SubCell"/>
</dbReference>
<dbReference type="Pfam" id="PF00001">
    <property type="entry name" value="7tm_1"/>
    <property type="match status" value="1"/>
</dbReference>
<dbReference type="GeneID" id="6750397"/>
<proteinExistence type="predicted"/>
<name>B3RMX0_TRIAD</name>
<feature type="domain" description="G-protein coupled receptors family 1 profile" evidence="6">
    <location>
        <begin position="1"/>
        <end position="109"/>
    </location>
</feature>
<dbReference type="CDD" id="cd00637">
    <property type="entry name" value="7tm_classA_rhodopsin-like"/>
    <property type="match status" value="1"/>
</dbReference>
<dbReference type="SUPFAM" id="SSF81321">
    <property type="entry name" value="Family A G protein-coupled receptor-like"/>
    <property type="match status" value="1"/>
</dbReference>
<sequence length="109" mass="12765">FGFISIYTLAVLSLERRYAVVRPPLHRKYFSIRNSKFLVVLVWILGIAVNIANVLQAYYKGDSNPPCGWKYLVDSEFSMILYGILLCLRFIFPILCVIICYYDILRYIQ</sequence>
<dbReference type="OrthoDB" id="10037617at2759"/>
<feature type="non-terminal residue" evidence="7">
    <location>
        <position position="109"/>
    </location>
</feature>
<comment type="subcellular location">
    <subcellularLocation>
        <location evidence="1">Membrane</location>
    </subcellularLocation>
</comment>
<protein>
    <recommendedName>
        <fullName evidence="6">G-protein coupled receptors family 1 profile domain-containing protein</fullName>
    </recommendedName>
</protein>
<evidence type="ECO:0000259" key="6">
    <source>
        <dbReference type="PROSITE" id="PS50262"/>
    </source>
</evidence>
<dbReference type="CTD" id="6750397"/>
<keyword evidence="8" id="KW-1185">Reference proteome</keyword>
<evidence type="ECO:0000256" key="2">
    <source>
        <dbReference type="ARBA" id="ARBA00022692"/>
    </source>
</evidence>
<dbReference type="Proteomes" id="UP000009022">
    <property type="component" value="Unassembled WGS sequence"/>
</dbReference>
<dbReference type="HOGENOM" id="CLU_2190642_0_0_1"/>
<evidence type="ECO:0000256" key="3">
    <source>
        <dbReference type="ARBA" id="ARBA00022989"/>
    </source>
</evidence>
<evidence type="ECO:0000256" key="5">
    <source>
        <dbReference type="SAM" id="Phobius"/>
    </source>
</evidence>
<dbReference type="RefSeq" id="XP_002109182.1">
    <property type="nucleotide sequence ID" value="XM_002109146.1"/>
</dbReference>
<feature type="transmembrane region" description="Helical" evidence="5">
    <location>
        <begin position="37"/>
        <end position="59"/>
    </location>
</feature>
<dbReference type="EMBL" id="DS985242">
    <property type="protein sequence ID" value="EDV27348.1"/>
    <property type="molecule type" value="Genomic_DNA"/>
</dbReference>
<dbReference type="PROSITE" id="PS50262">
    <property type="entry name" value="G_PROTEIN_RECEP_F1_2"/>
    <property type="match status" value="1"/>
</dbReference>
<evidence type="ECO:0000256" key="4">
    <source>
        <dbReference type="ARBA" id="ARBA00023136"/>
    </source>
</evidence>
<dbReference type="AlphaFoldDB" id="B3RMX0"/>
<gene>
    <name evidence="7" type="ORF">TRIADDRAFT_8380</name>
</gene>
<keyword evidence="2 5" id="KW-0812">Transmembrane</keyword>